<dbReference type="PANTHER" id="PTHR43537:SF20">
    <property type="entry name" value="HTH-TYPE TRANSCRIPTIONAL REPRESSOR GLAR"/>
    <property type="match status" value="1"/>
</dbReference>
<evidence type="ECO:0000259" key="4">
    <source>
        <dbReference type="PROSITE" id="PS50949"/>
    </source>
</evidence>
<evidence type="ECO:0000256" key="2">
    <source>
        <dbReference type="ARBA" id="ARBA00023125"/>
    </source>
</evidence>
<keyword evidence="3" id="KW-0804">Transcription</keyword>
<dbReference type="SMART" id="SM00895">
    <property type="entry name" value="FCD"/>
    <property type="match status" value="1"/>
</dbReference>
<evidence type="ECO:0000313" key="5">
    <source>
        <dbReference type="EMBL" id="KKN94589.1"/>
    </source>
</evidence>
<name>A0A0F9USD6_9ZZZZ</name>
<keyword evidence="1" id="KW-0805">Transcription regulation</keyword>
<dbReference type="InterPro" id="IPR036390">
    <property type="entry name" value="WH_DNA-bd_sf"/>
</dbReference>
<dbReference type="SUPFAM" id="SSF46785">
    <property type="entry name" value="Winged helix' DNA-binding domain"/>
    <property type="match status" value="1"/>
</dbReference>
<dbReference type="InterPro" id="IPR000524">
    <property type="entry name" value="Tscrpt_reg_HTH_GntR"/>
</dbReference>
<feature type="domain" description="HTH gntR-type" evidence="4">
    <location>
        <begin position="5"/>
        <end position="72"/>
    </location>
</feature>
<dbReference type="Gene3D" id="1.20.120.530">
    <property type="entry name" value="GntR ligand-binding domain-like"/>
    <property type="match status" value="1"/>
</dbReference>
<dbReference type="Gene3D" id="1.10.10.10">
    <property type="entry name" value="Winged helix-like DNA-binding domain superfamily/Winged helix DNA-binding domain"/>
    <property type="match status" value="1"/>
</dbReference>
<dbReference type="SMART" id="SM00345">
    <property type="entry name" value="HTH_GNTR"/>
    <property type="match status" value="1"/>
</dbReference>
<gene>
    <name evidence="5" type="ORF">LCGC14_0186650</name>
</gene>
<protein>
    <recommendedName>
        <fullName evidence="4">HTH gntR-type domain-containing protein</fullName>
    </recommendedName>
</protein>
<dbReference type="GO" id="GO:0003677">
    <property type="term" value="F:DNA binding"/>
    <property type="evidence" value="ECO:0007669"/>
    <property type="project" value="UniProtKB-KW"/>
</dbReference>
<dbReference type="PROSITE" id="PS50949">
    <property type="entry name" value="HTH_GNTR"/>
    <property type="match status" value="1"/>
</dbReference>
<dbReference type="SUPFAM" id="SSF48008">
    <property type="entry name" value="GntR ligand-binding domain-like"/>
    <property type="match status" value="1"/>
</dbReference>
<reference evidence="5" key="1">
    <citation type="journal article" date="2015" name="Nature">
        <title>Complex archaea that bridge the gap between prokaryotes and eukaryotes.</title>
        <authorList>
            <person name="Spang A."/>
            <person name="Saw J.H."/>
            <person name="Jorgensen S.L."/>
            <person name="Zaremba-Niedzwiedzka K."/>
            <person name="Martijn J."/>
            <person name="Lind A.E."/>
            <person name="van Eijk R."/>
            <person name="Schleper C."/>
            <person name="Guy L."/>
            <person name="Ettema T.J."/>
        </authorList>
    </citation>
    <scope>NUCLEOTIDE SEQUENCE</scope>
</reference>
<dbReference type="Pfam" id="PF00392">
    <property type="entry name" value="GntR"/>
    <property type="match status" value="1"/>
</dbReference>
<evidence type="ECO:0000256" key="3">
    <source>
        <dbReference type="ARBA" id="ARBA00023163"/>
    </source>
</evidence>
<dbReference type="GO" id="GO:0003700">
    <property type="term" value="F:DNA-binding transcription factor activity"/>
    <property type="evidence" value="ECO:0007669"/>
    <property type="project" value="InterPro"/>
</dbReference>
<dbReference type="EMBL" id="LAZR01000077">
    <property type="protein sequence ID" value="KKN94589.1"/>
    <property type="molecule type" value="Genomic_DNA"/>
</dbReference>
<keyword evidence="2" id="KW-0238">DNA-binding</keyword>
<dbReference type="AlphaFoldDB" id="A0A0F9USD6"/>
<dbReference type="PANTHER" id="PTHR43537">
    <property type="entry name" value="TRANSCRIPTIONAL REGULATOR, GNTR FAMILY"/>
    <property type="match status" value="1"/>
</dbReference>
<sequence length="256" mass="28090">MTLRQSKSDILFDRLRQDILTLELPPGMVLRLPALSERYAIGLTPLRECLNRLAVEQLVVPEHNKGFRVTPLTRADLLDLERSRDAIEGAMLAHSVSHADDAWEAGVIGAYHHLSQTPVPSVIHEDDALAQWTRRHLAFHQALVAGARSPWMARFAGQLQDQLGRYHRFIQSGLRDLTQTAPSLATKAAAVSAAGMALEPHRALYQAALDHDPAAALAAFRHHTGLSIAAFEELSTLMPAHSPFAKTLGPQSEHPA</sequence>
<organism evidence="5">
    <name type="scientific">marine sediment metagenome</name>
    <dbReference type="NCBI Taxonomy" id="412755"/>
    <lineage>
        <taxon>unclassified sequences</taxon>
        <taxon>metagenomes</taxon>
        <taxon>ecological metagenomes</taxon>
    </lineage>
</organism>
<proteinExistence type="predicted"/>
<evidence type="ECO:0000256" key="1">
    <source>
        <dbReference type="ARBA" id="ARBA00023015"/>
    </source>
</evidence>
<accession>A0A0F9USD6</accession>
<dbReference type="Pfam" id="PF07729">
    <property type="entry name" value="FCD"/>
    <property type="match status" value="1"/>
</dbReference>
<dbReference type="InterPro" id="IPR008920">
    <property type="entry name" value="TF_FadR/GntR_C"/>
</dbReference>
<dbReference type="InterPro" id="IPR011711">
    <property type="entry name" value="GntR_C"/>
</dbReference>
<comment type="caution">
    <text evidence="5">The sequence shown here is derived from an EMBL/GenBank/DDBJ whole genome shotgun (WGS) entry which is preliminary data.</text>
</comment>
<dbReference type="InterPro" id="IPR036388">
    <property type="entry name" value="WH-like_DNA-bd_sf"/>
</dbReference>